<dbReference type="AlphaFoldDB" id="A0A8J5GSK0"/>
<comment type="caution">
    <text evidence="2">The sequence shown here is derived from an EMBL/GenBank/DDBJ whole genome shotgun (WGS) entry which is preliminary data.</text>
</comment>
<sequence>MASSIVVHGDPTLFSPRSSDGRLRTDTSGGCVIRAIIIRVVVPDPREKTYILIEVVTGGGGVTPATVARAAVLDPGE</sequence>
<evidence type="ECO:0000313" key="3">
    <source>
        <dbReference type="Proteomes" id="UP000734854"/>
    </source>
</evidence>
<evidence type="ECO:0000313" key="2">
    <source>
        <dbReference type="EMBL" id="KAG6509364.1"/>
    </source>
</evidence>
<keyword evidence="3" id="KW-1185">Reference proteome</keyword>
<protein>
    <submittedName>
        <fullName evidence="2">Uncharacterized protein</fullName>
    </submittedName>
</protein>
<dbReference type="EMBL" id="JACMSC010000008">
    <property type="protein sequence ID" value="KAG6509364.1"/>
    <property type="molecule type" value="Genomic_DNA"/>
</dbReference>
<proteinExistence type="predicted"/>
<name>A0A8J5GSK0_ZINOF</name>
<dbReference type="Proteomes" id="UP000734854">
    <property type="component" value="Unassembled WGS sequence"/>
</dbReference>
<evidence type="ECO:0000256" key="1">
    <source>
        <dbReference type="SAM" id="MobiDB-lite"/>
    </source>
</evidence>
<accession>A0A8J5GSK0</accession>
<organism evidence="2 3">
    <name type="scientific">Zingiber officinale</name>
    <name type="common">Ginger</name>
    <name type="synonym">Amomum zingiber</name>
    <dbReference type="NCBI Taxonomy" id="94328"/>
    <lineage>
        <taxon>Eukaryota</taxon>
        <taxon>Viridiplantae</taxon>
        <taxon>Streptophyta</taxon>
        <taxon>Embryophyta</taxon>
        <taxon>Tracheophyta</taxon>
        <taxon>Spermatophyta</taxon>
        <taxon>Magnoliopsida</taxon>
        <taxon>Liliopsida</taxon>
        <taxon>Zingiberales</taxon>
        <taxon>Zingiberaceae</taxon>
        <taxon>Zingiber</taxon>
    </lineage>
</organism>
<gene>
    <name evidence="2" type="ORF">ZIOFF_027350</name>
</gene>
<feature type="region of interest" description="Disordered" evidence="1">
    <location>
        <begin position="1"/>
        <end position="25"/>
    </location>
</feature>
<reference evidence="2 3" key="1">
    <citation type="submission" date="2020-08" db="EMBL/GenBank/DDBJ databases">
        <title>Plant Genome Project.</title>
        <authorList>
            <person name="Zhang R.-G."/>
        </authorList>
    </citation>
    <scope>NUCLEOTIDE SEQUENCE [LARGE SCALE GENOMIC DNA]</scope>
    <source>
        <tissue evidence="2">Rhizome</tissue>
    </source>
</reference>